<keyword evidence="3" id="KW-1185">Reference proteome</keyword>
<protein>
    <recommendedName>
        <fullName evidence="1">Pyridoxamine 5'-phosphate oxidase N-terminal domain-containing protein</fullName>
    </recommendedName>
</protein>
<organism evidence="2 3">
    <name type="scientific">Pacificimonas flava</name>
    <dbReference type="NCBI Taxonomy" id="1234595"/>
    <lineage>
        <taxon>Bacteria</taxon>
        <taxon>Pseudomonadati</taxon>
        <taxon>Pseudomonadota</taxon>
        <taxon>Alphaproteobacteria</taxon>
        <taxon>Sphingomonadales</taxon>
        <taxon>Sphingosinicellaceae</taxon>
        <taxon>Pacificimonas</taxon>
    </lineage>
</organism>
<dbReference type="PANTHER" id="PTHR39336">
    <property type="entry name" value="PYRIDOXAMINE PHOSPHATE OXIDASE FAMILY PROTEIN (AFU_ORTHOLOGUE AFUA_6G11440)"/>
    <property type="match status" value="1"/>
</dbReference>
<dbReference type="AlphaFoldDB" id="M2T9Z6"/>
<dbReference type="InterPro" id="IPR011576">
    <property type="entry name" value="Pyridox_Oxase_N"/>
</dbReference>
<dbReference type="Proteomes" id="UP000011717">
    <property type="component" value="Unassembled WGS sequence"/>
</dbReference>
<gene>
    <name evidence="2" type="ORF">C725_1295</name>
</gene>
<sequence length="196" mass="21223">MLCMAEFSDALSEKHIAFIRRQPVFFTATAAASGRINLSPKGLDTFRVLTPDHVGYLDLGGSGNETHAHLAADGRITIMFCGFENPANILRIYGRGRAVLPQDADWDALAPQFEILTGTRQIFSIAVESVQTSCGWGVPVMHVERPRDTLTKAHAGADGDAWVEVVQSRTRSIDGLPIRPTDRYFGPAGGKGAKSL</sequence>
<accession>M2T9Z6</accession>
<name>M2T9Z6_9SPHN</name>
<dbReference type="PANTHER" id="PTHR39336:SF1">
    <property type="entry name" value="PYRIDOXAMINE PHOSPHATE OXIDASE FAMILY PROTEIN (AFU_ORTHOLOGUE AFUA_6G11440)"/>
    <property type="match status" value="1"/>
</dbReference>
<comment type="caution">
    <text evidence="2">The sequence shown here is derived from an EMBL/GenBank/DDBJ whole genome shotgun (WGS) entry which is preliminary data.</text>
</comment>
<dbReference type="EMBL" id="AMRV01000003">
    <property type="protein sequence ID" value="EMD83394.1"/>
    <property type="molecule type" value="Genomic_DNA"/>
</dbReference>
<proteinExistence type="predicted"/>
<dbReference type="SUPFAM" id="SSF50475">
    <property type="entry name" value="FMN-binding split barrel"/>
    <property type="match status" value="1"/>
</dbReference>
<evidence type="ECO:0000313" key="2">
    <source>
        <dbReference type="EMBL" id="EMD83394.1"/>
    </source>
</evidence>
<evidence type="ECO:0000313" key="3">
    <source>
        <dbReference type="Proteomes" id="UP000011717"/>
    </source>
</evidence>
<reference evidence="2 3" key="1">
    <citation type="journal article" date="2013" name="Genome Announc.">
        <title>Draft Genome Sequence of Strain JLT2015T, Belonging to the Family Sphingomonadaceae of the Alphaproteobacteria.</title>
        <authorList>
            <person name="Tang K."/>
            <person name="Liu K."/>
            <person name="Li S."/>
            <person name="Jiao N."/>
        </authorList>
    </citation>
    <scope>NUCLEOTIDE SEQUENCE [LARGE SCALE GENOMIC DNA]</scope>
    <source>
        <strain evidence="2 3">JLT2015</strain>
    </source>
</reference>
<dbReference type="Pfam" id="PF01243">
    <property type="entry name" value="PNPOx_N"/>
    <property type="match status" value="1"/>
</dbReference>
<feature type="domain" description="Pyridoxamine 5'-phosphate oxidase N-terminal" evidence="1">
    <location>
        <begin position="12"/>
        <end position="134"/>
    </location>
</feature>
<evidence type="ECO:0000259" key="1">
    <source>
        <dbReference type="Pfam" id="PF01243"/>
    </source>
</evidence>
<dbReference type="PATRIC" id="fig|1234595.3.peg.1299"/>
<dbReference type="InterPro" id="IPR012349">
    <property type="entry name" value="Split_barrel_FMN-bd"/>
</dbReference>
<dbReference type="Gene3D" id="2.30.110.10">
    <property type="entry name" value="Electron Transport, Fmn-binding Protein, Chain A"/>
    <property type="match status" value="1"/>
</dbReference>